<keyword evidence="7" id="KW-0106">Calcium</keyword>
<evidence type="ECO:0000256" key="11">
    <source>
        <dbReference type="ARBA" id="ARBA00023303"/>
    </source>
</evidence>
<evidence type="ECO:0000256" key="5">
    <source>
        <dbReference type="ARBA" id="ARBA00022673"/>
    </source>
</evidence>
<dbReference type="OMA" id="FIATECC"/>
<keyword evidence="16" id="KW-1185">Reference proteome</keyword>
<comment type="subcellular location">
    <subcellularLocation>
        <location evidence="1">Cell membrane</location>
        <topology evidence="1">Multi-pass membrane protein</topology>
    </subcellularLocation>
</comment>
<keyword evidence="5" id="KW-0107">Calcium channel</keyword>
<evidence type="ECO:0000256" key="1">
    <source>
        <dbReference type="ARBA" id="ARBA00004651"/>
    </source>
</evidence>
<keyword evidence="10 12" id="KW-0472">Membrane</keyword>
<dbReference type="PANTHER" id="PTHR13800">
    <property type="entry name" value="TRANSIENT RECEPTOR POTENTIAL CATION CHANNEL, SUBFAMILY M, MEMBER 6"/>
    <property type="match status" value="1"/>
</dbReference>
<evidence type="ECO:0000313" key="15">
    <source>
        <dbReference type="EMBL" id="KAH9369533.1"/>
    </source>
</evidence>
<feature type="transmembrane region" description="Helical" evidence="12">
    <location>
        <begin position="652"/>
        <end position="677"/>
    </location>
</feature>
<sequence length="981" mass="112920">MAAVKSASCSSHIPKELIAEKTHQSATINETESRYLRGKGTIHFWKNFAFEEEGRPYIRVTHDISIEDVLAIFVRDWKLTLPRIVLVIISSLTTWQEWSAPRQLDNFKEGLIKAANTTAMWILTNGVNTGIVKEIGSRVSEESVQRLTMRCHRHPHTDFEKRPPLCLLGIVREDLLTCADKFEANKGDDINIENSGNRPEENRFDLNPDHTHFVIVKDNTVNKTGLNDFMLRLEKHLSMTYEDVAVSPHVAPTLCSAEIPLMAIVCQGAIGSNKRVLEHIKRQLPVLVLQGSGGAADLLALAYNEIDRRGATLWDPEFTENVLKPELSSQICRMFPKFRDNALSRNSFKDKIVECLRLACQVTQVRNHQAHQIKKDLLLTLDWNCPQVAMTKVFSKDFAEKYKIDREDFEYALLKPKREEFLHIFLNRGFQIHKYLTPKRLRQLFTKIQHEDFFRSVCWEGALGHTALSKIGKKFIEVDLNWLIETMTGLRDFVDKDELLMNTVMGMYVQDAAAAERKALVILSLWAALTNRRKTAEVLWKNSDQPVHLALLISMTYEKLTTYVTEGTTKQELLVTSRQFAAMATGVFNLCYLDSTCRAYDILSVHSMDWKYKTAVDIAAEARNRTFLAHPCCQKWLTNHFFGRISVREITWGFFSVPLGLKVALCAFTVLPMYIWVRFKSDPDRMEYGDDQQEHADGLEMHRGPRDYIFRRHVHAVEAPSRLAIRESLQRQSGRLFGTTILLLPPGAGLPAHIPQLGPLLYKIRLMVLRDFANFMRLALLVIISGGIVMHAILYPDYPLTAEIFRRIFHKAWFSLYLTPNEDLEDSDTSCPNPGLWPYVFAVLYFVHLKLILLTVLFALFRLTLMLEDVDYQRTLLNQLRGQVQEVQRRMHLSLAYLESLKQVSSRTDPTSLTAPQQQTMLHYISRQSPYPGTKIRRCPVPNKYVPWEVIWQDYDPVVYTRPRSKFPGTLQVYVDEDILT</sequence>
<keyword evidence="9" id="KW-0406">Ion transport</keyword>
<dbReference type="OrthoDB" id="301415at2759"/>
<evidence type="ECO:0000256" key="6">
    <source>
        <dbReference type="ARBA" id="ARBA00022692"/>
    </source>
</evidence>
<dbReference type="AlphaFoldDB" id="A0A9J6G2K5"/>
<dbReference type="GO" id="GO:0005886">
    <property type="term" value="C:plasma membrane"/>
    <property type="evidence" value="ECO:0007669"/>
    <property type="project" value="UniProtKB-SubCell"/>
</dbReference>
<evidence type="ECO:0008006" key="17">
    <source>
        <dbReference type="Google" id="ProtNLM"/>
    </source>
</evidence>
<keyword evidence="2" id="KW-0813">Transport</keyword>
<keyword evidence="8 12" id="KW-1133">Transmembrane helix</keyword>
<feature type="transmembrane region" description="Helical" evidence="12">
    <location>
        <begin position="775"/>
        <end position="795"/>
    </location>
</feature>
<feature type="domain" description="TRPM-like" evidence="14">
    <location>
        <begin position="412"/>
        <end position="630"/>
    </location>
</feature>
<evidence type="ECO:0000256" key="4">
    <source>
        <dbReference type="ARBA" id="ARBA00022568"/>
    </source>
</evidence>
<keyword evidence="4" id="KW-0109">Calcium transport</keyword>
<evidence type="ECO:0000256" key="8">
    <source>
        <dbReference type="ARBA" id="ARBA00022989"/>
    </source>
</evidence>
<dbReference type="InterPro" id="IPR057366">
    <property type="entry name" value="TRPM-like"/>
</dbReference>
<dbReference type="EMBL" id="JABSTR010000005">
    <property type="protein sequence ID" value="KAH9369533.1"/>
    <property type="molecule type" value="Genomic_DNA"/>
</dbReference>
<keyword evidence="11" id="KW-0407">Ion channel</keyword>
<dbReference type="InterPro" id="IPR041491">
    <property type="entry name" value="TRPM_SLOG"/>
</dbReference>
<reference evidence="15 16" key="1">
    <citation type="journal article" date="2020" name="Cell">
        <title>Large-Scale Comparative Analyses of Tick Genomes Elucidate Their Genetic Diversity and Vector Capacities.</title>
        <authorList>
            <consortium name="Tick Genome and Microbiome Consortium (TIGMIC)"/>
            <person name="Jia N."/>
            <person name="Wang J."/>
            <person name="Shi W."/>
            <person name="Du L."/>
            <person name="Sun Y."/>
            <person name="Zhan W."/>
            <person name="Jiang J.F."/>
            <person name="Wang Q."/>
            <person name="Zhang B."/>
            <person name="Ji P."/>
            <person name="Bell-Sakyi L."/>
            <person name="Cui X.M."/>
            <person name="Yuan T.T."/>
            <person name="Jiang B.G."/>
            <person name="Yang W.F."/>
            <person name="Lam T.T."/>
            <person name="Chang Q.C."/>
            <person name="Ding S.J."/>
            <person name="Wang X.J."/>
            <person name="Zhu J.G."/>
            <person name="Ruan X.D."/>
            <person name="Zhao L."/>
            <person name="Wei J.T."/>
            <person name="Ye R.Z."/>
            <person name="Que T.C."/>
            <person name="Du C.H."/>
            <person name="Zhou Y.H."/>
            <person name="Cheng J.X."/>
            <person name="Dai P.F."/>
            <person name="Guo W.B."/>
            <person name="Han X.H."/>
            <person name="Huang E.J."/>
            <person name="Li L.F."/>
            <person name="Wei W."/>
            <person name="Gao Y.C."/>
            <person name="Liu J.Z."/>
            <person name="Shao H.Z."/>
            <person name="Wang X."/>
            <person name="Wang C.C."/>
            <person name="Yang T.C."/>
            <person name="Huo Q.B."/>
            <person name="Li W."/>
            <person name="Chen H.Y."/>
            <person name="Chen S.E."/>
            <person name="Zhou L.G."/>
            <person name="Ni X.B."/>
            <person name="Tian J.H."/>
            <person name="Sheng Y."/>
            <person name="Liu T."/>
            <person name="Pan Y.S."/>
            <person name="Xia L.Y."/>
            <person name="Li J."/>
            <person name="Zhao F."/>
            <person name="Cao W.C."/>
        </authorList>
    </citation>
    <scope>NUCLEOTIDE SEQUENCE [LARGE SCALE GENOMIC DNA]</scope>
    <source>
        <strain evidence="15">HaeL-2018</strain>
    </source>
</reference>
<organism evidence="15 16">
    <name type="scientific">Haemaphysalis longicornis</name>
    <name type="common">Bush tick</name>
    <dbReference type="NCBI Taxonomy" id="44386"/>
    <lineage>
        <taxon>Eukaryota</taxon>
        <taxon>Metazoa</taxon>
        <taxon>Ecdysozoa</taxon>
        <taxon>Arthropoda</taxon>
        <taxon>Chelicerata</taxon>
        <taxon>Arachnida</taxon>
        <taxon>Acari</taxon>
        <taxon>Parasitiformes</taxon>
        <taxon>Ixodida</taxon>
        <taxon>Ixodoidea</taxon>
        <taxon>Ixodidae</taxon>
        <taxon>Haemaphysalinae</taxon>
        <taxon>Haemaphysalis</taxon>
    </lineage>
</organism>
<evidence type="ECO:0000256" key="10">
    <source>
        <dbReference type="ARBA" id="ARBA00023136"/>
    </source>
</evidence>
<comment type="caution">
    <text evidence="15">The sequence shown here is derived from an EMBL/GenBank/DDBJ whole genome shotgun (WGS) entry which is preliminary data.</text>
</comment>
<evidence type="ECO:0000256" key="3">
    <source>
        <dbReference type="ARBA" id="ARBA00022475"/>
    </source>
</evidence>
<feature type="transmembrane region" description="Helical" evidence="12">
    <location>
        <begin position="836"/>
        <end position="861"/>
    </location>
</feature>
<accession>A0A9J6G2K5</accession>
<evidence type="ECO:0000256" key="7">
    <source>
        <dbReference type="ARBA" id="ARBA00022837"/>
    </source>
</evidence>
<evidence type="ECO:0000313" key="16">
    <source>
        <dbReference type="Proteomes" id="UP000821853"/>
    </source>
</evidence>
<proteinExistence type="predicted"/>
<dbReference type="InterPro" id="IPR050927">
    <property type="entry name" value="TRPM"/>
</dbReference>
<keyword evidence="3" id="KW-1003">Cell membrane</keyword>
<gene>
    <name evidence="15" type="ORF">HPB48_019676</name>
</gene>
<feature type="domain" description="TRPM SLOG" evidence="13">
    <location>
        <begin position="56"/>
        <end position="355"/>
    </location>
</feature>
<evidence type="ECO:0000256" key="9">
    <source>
        <dbReference type="ARBA" id="ARBA00023065"/>
    </source>
</evidence>
<evidence type="ECO:0000259" key="13">
    <source>
        <dbReference type="Pfam" id="PF18139"/>
    </source>
</evidence>
<dbReference type="InterPro" id="IPR015797">
    <property type="entry name" value="NUDIX_hydrolase-like_dom_sf"/>
</dbReference>
<protein>
    <recommendedName>
        <fullName evidence="17">TRPM SLOG domain-containing protein</fullName>
    </recommendedName>
</protein>
<dbReference type="PANTHER" id="PTHR13800:SF1">
    <property type="entry name" value="TRANSIENT RECEPTOR POTENTIAL CATION CHANNEL TRPM"/>
    <property type="match status" value="1"/>
</dbReference>
<evidence type="ECO:0000256" key="12">
    <source>
        <dbReference type="SAM" id="Phobius"/>
    </source>
</evidence>
<keyword evidence="6 12" id="KW-0812">Transmembrane</keyword>
<dbReference type="Proteomes" id="UP000821853">
    <property type="component" value="Chromosome 3"/>
</dbReference>
<dbReference type="SUPFAM" id="SSF55811">
    <property type="entry name" value="Nudix"/>
    <property type="match status" value="1"/>
</dbReference>
<dbReference type="GO" id="GO:0005262">
    <property type="term" value="F:calcium channel activity"/>
    <property type="evidence" value="ECO:0007669"/>
    <property type="project" value="UniProtKB-KW"/>
</dbReference>
<dbReference type="Pfam" id="PF25508">
    <property type="entry name" value="TRPM2"/>
    <property type="match status" value="1"/>
</dbReference>
<evidence type="ECO:0000259" key="14">
    <source>
        <dbReference type="Pfam" id="PF25508"/>
    </source>
</evidence>
<evidence type="ECO:0000256" key="2">
    <source>
        <dbReference type="ARBA" id="ARBA00022448"/>
    </source>
</evidence>
<name>A0A9J6G2K5_HAELO</name>
<dbReference type="Pfam" id="PF18139">
    <property type="entry name" value="LSDAT_euk"/>
    <property type="match status" value="1"/>
</dbReference>
<dbReference type="VEuPathDB" id="VectorBase:HLOH_043151"/>